<organism evidence="3 4">
    <name type="scientific">Candidatus Gallionella acididurans</name>
    <dbReference type="NCBI Taxonomy" id="1796491"/>
    <lineage>
        <taxon>Bacteria</taxon>
        <taxon>Pseudomonadati</taxon>
        <taxon>Pseudomonadota</taxon>
        <taxon>Betaproteobacteria</taxon>
        <taxon>Nitrosomonadales</taxon>
        <taxon>Gallionellaceae</taxon>
        <taxon>Gallionella</taxon>
    </lineage>
</organism>
<evidence type="ECO:0008006" key="5">
    <source>
        <dbReference type="Google" id="ProtNLM"/>
    </source>
</evidence>
<dbReference type="Pfam" id="PF20229">
    <property type="entry name" value="ChrB_N"/>
    <property type="match status" value="1"/>
</dbReference>
<comment type="caution">
    <text evidence="3">The sequence shown here is derived from an EMBL/GenBank/DDBJ whole genome shotgun (WGS) entry which is preliminary data.</text>
</comment>
<evidence type="ECO:0000259" key="1">
    <source>
        <dbReference type="Pfam" id="PF09828"/>
    </source>
</evidence>
<evidence type="ECO:0000313" key="4">
    <source>
        <dbReference type="Proteomes" id="UP000070578"/>
    </source>
</evidence>
<proteinExistence type="predicted"/>
<reference evidence="3 4" key="2">
    <citation type="submission" date="2016-03" db="EMBL/GenBank/DDBJ databases">
        <title>New uncultured bacterium of the family Gallionellaceae from acid mine drainage: description and reconstruction of genome based on metagenomic analysis of microbial community.</title>
        <authorList>
            <person name="Kadnikov V."/>
            <person name="Ivasenko D."/>
            <person name="Beletsky A."/>
            <person name="Mardanov A."/>
            <person name="Danilova E."/>
            <person name="Pimenov N."/>
            <person name="Karnachuk O."/>
            <person name="Ravin N."/>
        </authorList>
    </citation>
    <scope>NUCLEOTIDE SEQUENCE [LARGE SCALE GENOMIC DNA]</scope>
    <source>
        <strain evidence="3">ShG14-8</strain>
    </source>
</reference>
<sequence length="312" mass="34307">MNLIALILSLPTENTTIRMRAWRTLKASGAAILRDGVYLMPERDSCRTNLEAIATDVLEGGGKAYVFRIEEPEGANFVALFDRNDDYAGLLADVARAQEALKSDTAPATLKQTRKLRKTFASLAEIDFFPGEAHKQANAALQNLELAVARMLFPDEPHPVDGEIARLQIGDYQNRTWATRRRPWVDRLASAWLIRRFIDPQARLLWLASPSDCLDNALGFDFDGATFSHVGARVTFEVLLASFGIESAALRRIGALVHYLDIGGVQPPETTGVESILAGLREAIPDDDQLLAAASSVFEGLHSTFEKEVTAL</sequence>
<gene>
    <name evidence="3" type="ORF">AWT59_1988</name>
</gene>
<name>A0A139BSG8_9PROT</name>
<dbReference type="PATRIC" id="fig|1796491.3.peg.2165"/>
<protein>
    <recommendedName>
        <fullName evidence="5">Chromate resistance protein</fullName>
    </recommendedName>
</protein>
<reference evidence="3 4" key="1">
    <citation type="submission" date="2016-02" db="EMBL/GenBank/DDBJ databases">
        <authorList>
            <person name="Wen L."/>
            <person name="He K."/>
            <person name="Yang H."/>
        </authorList>
    </citation>
    <scope>NUCLEOTIDE SEQUENCE [LARGE SCALE GENOMIC DNA]</scope>
    <source>
        <strain evidence="3">ShG14-8</strain>
    </source>
</reference>
<dbReference type="InterPro" id="IPR018634">
    <property type="entry name" value="ChrB_C"/>
</dbReference>
<evidence type="ECO:0000259" key="2">
    <source>
        <dbReference type="Pfam" id="PF20229"/>
    </source>
</evidence>
<feature type="domain" description="ChrB C-terminal" evidence="1">
    <location>
        <begin position="177"/>
        <end position="304"/>
    </location>
</feature>
<dbReference type="Proteomes" id="UP000070578">
    <property type="component" value="Unassembled WGS sequence"/>
</dbReference>
<dbReference type="EMBL" id="LSLI01000051">
    <property type="protein sequence ID" value="KXS31899.1"/>
    <property type="molecule type" value="Genomic_DNA"/>
</dbReference>
<evidence type="ECO:0000313" key="3">
    <source>
        <dbReference type="EMBL" id="KXS31899.1"/>
    </source>
</evidence>
<dbReference type="Pfam" id="PF09828">
    <property type="entry name" value="ChrB_C"/>
    <property type="match status" value="1"/>
</dbReference>
<dbReference type="AlphaFoldDB" id="A0A139BSG8"/>
<accession>A0A139BSG8</accession>
<dbReference type="InterPro" id="IPR046858">
    <property type="entry name" value="ChrB_N"/>
</dbReference>
<feature type="domain" description="ChrB N-terminal" evidence="2">
    <location>
        <begin position="18"/>
        <end position="146"/>
    </location>
</feature>